<dbReference type="EMBL" id="JASUXU010000080">
    <property type="protein sequence ID" value="KAK0309594.1"/>
    <property type="molecule type" value="Genomic_DNA"/>
</dbReference>
<comment type="caution">
    <text evidence="3">The sequence shown here is derived from an EMBL/GenBank/DDBJ whole genome shotgun (WGS) entry which is preliminary data.</text>
</comment>
<evidence type="ECO:0000313" key="3">
    <source>
        <dbReference type="EMBL" id="KAK0309594.1"/>
    </source>
</evidence>
<proteinExistence type="predicted"/>
<feature type="compositionally biased region" description="Basic residues" evidence="1">
    <location>
        <begin position="1"/>
        <end position="11"/>
    </location>
</feature>
<feature type="domain" description="DUF7587" evidence="2">
    <location>
        <begin position="287"/>
        <end position="435"/>
    </location>
</feature>
<evidence type="ECO:0000259" key="2">
    <source>
        <dbReference type="Pfam" id="PF24494"/>
    </source>
</evidence>
<dbReference type="Pfam" id="PF24494">
    <property type="entry name" value="DUF7587"/>
    <property type="match status" value="1"/>
</dbReference>
<feature type="compositionally biased region" description="Acidic residues" evidence="1">
    <location>
        <begin position="582"/>
        <end position="597"/>
    </location>
</feature>
<feature type="region of interest" description="Disordered" evidence="1">
    <location>
        <begin position="556"/>
        <end position="597"/>
    </location>
</feature>
<dbReference type="InterPro" id="IPR056009">
    <property type="entry name" value="DUF7587"/>
</dbReference>
<dbReference type="Proteomes" id="UP001168146">
    <property type="component" value="Unassembled WGS sequence"/>
</dbReference>
<gene>
    <name evidence="3" type="ORF">LTR82_015082</name>
</gene>
<evidence type="ECO:0000313" key="4">
    <source>
        <dbReference type="Proteomes" id="UP001168146"/>
    </source>
</evidence>
<name>A0AAN6FCC8_9PEZI</name>
<feature type="region of interest" description="Disordered" evidence="1">
    <location>
        <begin position="115"/>
        <end position="247"/>
    </location>
</feature>
<sequence length="597" mass="66018">MAGSKSRKVRRPPAATNKWDSQQRTTLHVLCTHFNKIGWPLITKAFGVLFKEHLHSRGLPDGLPEKALRVQYREHDSKPAVWASIRADPATDEEWRRRNELTKHIRAVLNSIETGAPPPVARFDGGRRQPAIDVADDTPRTPIKRLSHFEHAGPTVKRMKTLLSRTRSNARSDSADTLTEESSASSVAEQPSTRRAVNDNMSGPGPSTSAAVPVRVVAKGRESARVQPAEPVPPAPRTPRKSPRSEQQLQEYVRLNAPTLKLTADEIARTKLPLIPVPDALAHPPASGLLYRYWDENSYGRNSETGFVAGRFMHNNLTPRPAPKSYEMDDTDIENHLDRNKVASPFCSASNCLLWIMRLALHEARNGAEQGKITLVDVEALPAGSVYHVKPFHKRIKPRYCFKNGAWRYCGTHEFIIWHEIPRKAIIHTFAIVDLLVACDGTPAFAAMLRVETVGKHMAALKTTTVSRLEEAGIALTPETVTVIARLCKFVGLTARSPLKQLEHFMQRKALLVGLGDPRGIVMDSVASATAAVGEYEQEQTKRYAEAASATRLLPRPAADRFQLEGDVESPDGDGVDGSGVDSEDEEIMYDEDLVGL</sequence>
<feature type="compositionally biased region" description="Polar residues" evidence="1">
    <location>
        <begin position="163"/>
        <end position="210"/>
    </location>
</feature>
<feature type="compositionally biased region" description="Acidic residues" evidence="1">
    <location>
        <begin position="566"/>
        <end position="575"/>
    </location>
</feature>
<accession>A0AAN6FCC8</accession>
<organism evidence="3 4">
    <name type="scientific">Friedmanniomyces endolithicus</name>
    <dbReference type="NCBI Taxonomy" id="329885"/>
    <lineage>
        <taxon>Eukaryota</taxon>
        <taxon>Fungi</taxon>
        <taxon>Dikarya</taxon>
        <taxon>Ascomycota</taxon>
        <taxon>Pezizomycotina</taxon>
        <taxon>Dothideomycetes</taxon>
        <taxon>Dothideomycetidae</taxon>
        <taxon>Mycosphaerellales</taxon>
        <taxon>Teratosphaeriaceae</taxon>
        <taxon>Friedmanniomyces</taxon>
    </lineage>
</organism>
<feature type="region of interest" description="Disordered" evidence="1">
    <location>
        <begin position="1"/>
        <end position="20"/>
    </location>
</feature>
<protein>
    <recommendedName>
        <fullName evidence="2">DUF7587 domain-containing protein</fullName>
    </recommendedName>
</protein>
<evidence type="ECO:0000256" key="1">
    <source>
        <dbReference type="SAM" id="MobiDB-lite"/>
    </source>
</evidence>
<dbReference type="AlphaFoldDB" id="A0AAN6FCC8"/>
<reference evidence="3" key="1">
    <citation type="submission" date="2021-12" db="EMBL/GenBank/DDBJ databases">
        <title>Black yeast isolated from Biological Soil Crust.</title>
        <authorList>
            <person name="Kurbessoian T."/>
        </authorList>
    </citation>
    <scope>NUCLEOTIDE SEQUENCE</scope>
    <source>
        <strain evidence="3">CCFEE 5208</strain>
    </source>
</reference>